<dbReference type="AlphaFoldDB" id="A0A8T2XHI8"/>
<evidence type="ECO:0000313" key="1">
    <source>
        <dbReference type="EMBL" id="KAH8492636.1"/>
    </source>
</evidence>
<comment type="caution">
    <text evidence="1">The sequence shown here is derived from an EMBL/GenBank/DDBJ whole genome shotgun (WGS) entry which is preliminary data.</text>
</comment>
<name>A0A8T2XHI8_POPDE</name>
<proteinExistence type="predicted"/>
<reference evidence="1" key="1">
    <citation type="journal article" date="2021" name="J. Hered.">
        <title>Genome Assembly of Salicaceae Populus deltoides (Eastern Cottonwood) I-69 Based on Nanopore Sequencing and Hi-C Technologies.</title>
        <authorList>
            <person name="Bai S."/>
            <person name="Wu H."/>
            <person name="Zhang J."/>
            <person name="Pan Z."/>
            <person name="Zhao W."/>
            <person name="Li Z."/>
            <person name="Tong C."/>
        </authorList>
    </citation>
    <scope>NUCLEOTIDE SEQUENCE</scope>
    <source>
        <tissue evidence="1">Leaf</tissue>
    </source>
</reference>
<feature type="non-terminal residue" evidence="1">
    <location>
        <position position="1"/>
    </location>
</feature>
<gene>
    <name evidence="1" type="ORF">H0E87_022013</name>
</gene>
<protein>
    <submittedName>
        <fullName evidence="1">Uncharacterized protein</fullName>
    </submittedName>
</protein>
<accession>A0A8T2XHI8</accession>
<organism evidence="1 2">
    <name type="scientific">Populus deltoides</name>
    <name type="common">Eastern poplar</name>
    <name type="synonym">Eastern cottonwood</name>
    <dbReference type="NCBI Taxonomy" id="3696"/>
    <lineage>
        <taxon>Eukaryota</taxon>
        <taxon>Viridiplantae</taxon>
        <taxon>Streptophyta</taxon>
        <taxon>Embryophyta</taxon>
        <taxon>Tracheophyta</taxon>
        <taxon>Spermatophyta</taxon>
        <taxon>Magnoliopsida</taxon>
        <taxon>eudicotyledons</taxon>
        <taxon>Gunneridae</taxon>
        <taxon>Pentapetalae</taxon>
        <taxon>rosids</taxon>
        <taxon>fabids</taxon>
        <taxon>Malpighiales</taxon>
        <taxon>Salicaceae</taxon>
        <taxon>Saliceae</taxon>
        <taxon>Populus</taxon>
    </lineage>
</organism>
<evidence type="ECO:0000313" key="2">
    <source>
        <dbReference type="Proteomes" id="UP000807159"/>
    </source>
</evidence>
<sequence>ESNVVVPLPIFGSLETLDTMFLDHSPQIQTSPDNLDAEAALPIVVNSDHQVVPLNTSRSQRPR</sequence>
<dbReference type="Proteomes" id="UP000807159">
    <property type="component" value="Chromosome 12"/>
</dbReference>
<keyword evidence="2" id="KW-1185">Reference proteome</keyword>
<dbReference type="EMBL" id="JACEGQ020000012">
    <property type="protein sequence ID" value="KAH8492636.1"/>
    <property type="molecule type" value="Genomic_DNA"/>
</dbReference>